<dbReference type="PRINTS" id="PR00081">
    <property type="entry name" value="GDHRDH"/>
</dbReference>
<reference evidence="3" key="2">
    <citation type="submission" date="2021-01" db="EMBL/GenBank/DDBJ databases">
        <authorList>
            <person name="Mieszkin S."/>
            <person name="Pouder E."/>
            <person name="Alain K."/>
        </authorList>
    </citation>
    <scope>NUCLEOTIDE SEQUENCE</scope>
    <source>
        <strain evidence="3">HW T2.11</strain>
    </source>
</reference>
<dbReference type="InterPro" id="IPR020904">
    <property type="entry name" value="Sc_DH/Rdtase_CS"/>
</dbReference>
<dbReference type="InterPro" id="IPR002347">
    <property type="entry name" value="SDR_fam"/>
</dbReference>
<evidence type="ECO:0000256" key="2">
    <source>
        <dbReference type="ARBA" id="ARBA00023002"/>
    </source>
</evidence>
<keyword evidence="2" id="KW-0560">Oxidoreductase</keyword>
<dbReference type="PRINTS" id="PR00080">
    <property type="entry name" value="SDRFAMILY"/>
</dbReference>
<name>A0A964E0J3_9PROT</name>
<organism evidence="3 4">
    <name type="scientific">Acidisoma silvae</name>
    <dbReference type="NCBI Taxonomy" id="2802396"/>
    <lineage>
        <taxon>Bacteria</taxon>
        <taxon>Pseudomonadati</taxon>
        <taxon>Pseudomonadota</taxon>
        <taxon>Alphaproteobacteria</taxon>
        <taxon>Acetobacterales</taxon>
        <taxon>Acidocellaceae</taxon>
        <taxon>Acidisoma</taxon>
    </lineage>
</organism>
<dbReference type="PANTHER" id="PTHR24321:SF8">
    <property type="entry name" value="ESTRADIOL 17-BETA-DEHYDROGENASE 8-RELATED"/>
    <property type="match status" value="1"/>
</dbReference>
<dbReference type="Gene3D" id="3.40.50.720">
    <property type="entry name" value="NAD(P)-binding Rossmann-like Domain"/>
    <property type="match status" value="1"/>
</dbReference>
<dbReference type="RefSeq" id="WP_227322442.1">
    <property type="nucleotide sequence ID" value="NZ_JAESVB010000008.1"/>
</dbReference>
<dbReference type="CDD" id="cd05233">
    <property type="entry name" value="SDR_c"/>
    <property type="match status" value="1"/>
</dbReference>
<sequence length="250" mass="25423">MKLSGKVVVVTGGASGQGEAACRLFAAEGASVVIADWNGAGAARVAAEIGGAAFTVDVSQEDQVAAMIAFACDRFGKLDVLFNNAGVGYSSTARFKMASIVDTPGDAWDAILGINLKGQAMGCKYAIPRMLENGGGSIINNASIMAIAGVPGADAYTAAKGGVIALTRTLAVEWAEKGIRVNCICPGTIETPMVGAITSDAERARLGESTPMKRVGQAEEIARAALFLASADSSYVNGVMLPVDGGWSAL</sequence>
<evidence type="ECO:0000313" key="3">
    <source>
        <dbReference type="EMBL" id="MCB8876783.1"/>
    </source>
</evidence>
<protein>
    <submittedName>
        <fullName evidence="3">SDR family oxidoreductase</fullName>
    </submittedName>
</protein>
<proteinExistence type="inferred from homology"/>
<dbReference type="SUPFAM" id="SSF51735">
    <property type="entry name" value="NAD(P)-binding Rossmann-fold domains"/>
    <property type="match status" value="1"/>
</dbReference>
<dbReference type="FunFam" id="3.40.50.720:FF:000084">
    <property type="entry name" value="Short-chain dehydrogenase reductase"/>
    <property type="match status" value="1"/>
</dbReference>
<dbReference type="NCBIfam" id="NF005559">
    <property type="entry name" value="PRK07231.1"/>
    <property type="match status" value="1"/>
</dbReference>
<keyword evidence="4" id="KW-1185">Reference proteome</keyword>
<dbReference type="AlphaFoldDB" id="A0A964E0J3"/>
<dbReference type="PANTHER" id="PTHR24321">
    <property type="entry name" value="DEHYDROGENASES, SHORT CHAIN"/>
    <property type="match status" value="1"/>
</dbReference>
<reference evidence="3" key="1">
    <citation type="journal article" date="2021" name="Microorganisms">
        <title>Acidisoma silvae sp. nov. and Acidisomacellulosilytica sp. nov., Two Acidophilic Bacteria Isolated from Decaying Wood, Hydrolyzing Cellulose and Producing Poly-3-hydroxybutyrate.</title>
        <authorList>
            <person name="Mieszkin S."/>
            <person name="Pouder E."/>
            <person name="Uroz S."/>
            <person name="Simon-Colin C."/>
            <person name="Alain K."/>
        </authorList>
    </citation>
    <scope>NUCLEOTIDE SEQUENCE</scope>
    <source>
        <strain evidence="3">HW T2.11</strain>
    </source>
</reference>
<dbReference type="InterPro" id="IPR036291">
    <property type="entry name" value="NAD(P)-bd_dom_sf"/>
</dbReference>
<dbReference type="Proteomes" id="UP000708298">
    <property type="component" value="Unassembled WGS sequence"/>
</dbReference>
<dbReference type="GO" id="GO:0016491">
    <property type="term" value="F:oxidoreductase activity"/>
    <property type="evidence" value="ECO:0007669"/>
    <property type="project" value="UniProtKB-KW"/>
</dbReference>
<dbReference type="Pfam" id="PF13561">
    <property type="entry name" value="adh_short_C2"/>
    <property type="match status" value="1"/>
</dbReference>
<evidence type="ECO:0000256" key="1">
    <source>
        <dbReference type="ARBA" id="ARBA00006484"/>
    </source>
</evidence>
<accession>A0A964E0J3</accession>
<dbReference type="EMBL" id="JAESVB010000008">
    <property type="protein sequence ID" value="MCB8876783.1"/>
    <property type="molecule type" value="Genomic_DNA"/>
</dbReference>
<dbReference type="PROSITE" id="PS00061">
    <property type="entry name" value="ADH_SHORT"/>
    <property type="match status" value="1"/>
</dbReference>
<gene>
    <name evidence="3" type="ORF">ASILVAE211_16445</name>
</gene>
<comment type="similarity">
    <text evidence="1">Belongs to the short-chain dehydrogenases/reductases (SDR) family.</text>
</comment>
<evidence type="ECO:0000313" key="4">
    <source>
        <dbReference type="Proteomes" id="UP000708298"/>
    </source>
</evidence>
<comment type="caution">
    <text evidence="3">The sequence shown here is derived from an EMBL/GenBank/DDBJ whole genome shotgun (WGS) entry which is preliminary data.</text>
</comment>